<evidence type="ECO:0000256" key="2">
    <source>
        <dbReference type="ARBA" id="ARBA00022741"/>
    </source>
</evidence>
<dbReference type="SMART" id="SM00382">
    <property type="entry name" value="AAA"/>
    <property type="match status" value="3"/>
</dbReference>
<keyword evidence="3 4" id="KW-0067">ATP-binding</keyword>
<sequence>MHQVMKADPPAPTAVPVAAPPPVPAAAPAGVAARLIPLSTLGVTAAMVAVVLATDSPLASNPMFLMFPLMMAVSALASLAGGHRGTAELDAVRRRYLHHLSDIGQTLTEHGAAQHRWLAHHHPGPETLWQVAGSERRWERRRGHQGFGRIRCGLGEVSAAAQPELPGGTELGDVDPVTTAALQRLLHAYATIRDAPVTVDLGAAALVRLLGDDNATAAWARALLCQLATFHTPADVAIAVAGPEHRLDRWDWLKWLPHHGHPQHCDDVGPARLVYRGVADAVADHTPGRQLVLLVDGTTVTAGDIGERPDVTVVCLGGAVGTGDVVWDACSGEVRPDTLSLPAAAACARRLARRAPAPEQTAGAGDPLHVRLGRTDRGDPVYLDIREAALGGAGPHGLCIGATGSGKSELLRTVAVAMIARHSVDELNLILVDFKGGASFLDLQRAPHVAAVITNLADEAHLVDRMRDALEGEMHRRQQLLREAGNLAKADDYARVRQTRPDLPALPALLVIVDEFSELLSRQPDFIDVFTAIGRVGRSLGIHLLLASRRLDDGRLRGLESHLSYRICLKTLSVAESRAVLGVPDAHHLPATPGSALLKIGAADPVPFRADQVSAPAVPSFSAPARVLRHPVRFTSVPAGPVHRGGADNSSCRSVLETVLDAAAVPGAAAHPVWLAPLRHSPRLADLPVGAGLTVPIGLSDRVFEQRRVPALLNLSGAAGNVAVVGGPRSGKTTVLTTLIGALSLAHGPDELHLYCLDFGGGALAPLIGLPHVGAVAGRRDPELVRRIVAQVVAEVRRRDGRCTAGADTFLLIDGWATFRQEFDDLENTVVSLATEGLAHGVHVVVTATRWADLRSVLKDQLGSRVELRLADPVDSEVDRTRARAVPKARPGSGLTPDGYPMTAALPGDLDALAVQLRARHGTSCAPRVTTLPTQVDRRALPWAADAVLGLGDREMQPVTLDFAVRPHLVILGDAQCGKTAAIRLLLDEIGRTSQAEVHLLDPRRTLHPQGCHAYAGSTTQCADLVADLVARLQPRTRAGWTGPQVYLLVDDHELTGRAIEPLVELIPHARDIGLHVVLARRAVRGRSTTPCSPRCGTAVR</sequence>
<reference evidence="7 8" key="1">
    <citation type="submission" date="2018-06" db="EMBL/GenBank/DDBJ databases">
        <authorList>
            <consortium name="Pathogen Informatics"/>
            <person name="Doyle S."/>
        </authorList>
    </citation>
    <scope>NUCLEOTIDE SEQUENCE [LARGE SCALE GENOMIC DNA]</scope>
    <source>
        <strain evidence="7 8">NCTC10821</strain>
    </source>
</reference>
<dbReference type="PANTHER" id="PTHR22683">
    <property type="entry name" value="SPORULATION PROTEIN RELATED"/>
    <property type="match status" value="1"/>
</dbReference>
<feature type="binding site" evidence="4">
    <location>
        <begin position="401"/>
        <end position="408"/>
    </location>
    <ligand>
        <name>ATP</name>
        <dbReference type="ChEBI" id="CHEBI:30616"/>
    </ligand>
</feature>
<evidence type="ECO:0000256" key="5">
    <source>
        <dbReference type="SAM" id="Phobius"/>
    </source>
</evidence>
<keyword evidence="8" id="KW-1185">Reference proteome</keyword>
<evidence type="ECO:0000313" key="7">
    <source>
        <dbReference type="EMBL" id="STZ57963.1"/>
    </source>
</evidence>
<evidence type="ECO:0000313" key="8">
    <source>
        <dbReference type="Proteomes" id="UP000254978"/>
    </source>
</evidence>
<proteinExistence type="predicted"/>
<evidence type="ECO:0000256" key="3">
    <source>
        <dbReference type="ARBA" id="ARBA00022840"/>
    </source>
</evidence>
<keyword evidence="2 4" id="KW-0547">Nucleotide-binding</keyword>
<dbReference type="InterPro" id="IPR003593">
    <property type="entry name" value="AAA+_ATPase"/>
</dbReference>
<dbReference type="InterPro" id="IPR027417">
    <property type="entry name" value="P-loop_NTPase"/>
</dbReference>
<feature type="binding site" evidence="4">
    <location>
        <begin position="726"/>
        <end position="733"/>
    </location>
    <ligand>
        <name>ATP</name>
        <dbReference type="ChEBI" id="CHEBI:30616"/>
    </ligand>
</feature>
<dbReference type="GO" id="GO:0003677">
    <property type="term" value="F:DNA binding"/>
    <property type="evidence" value="ECO:0007669"/>
    <property type="project" value="InterPro"/>
</dbReference>
<dbReference type="EMBL" id="UGQT01000001">
    <property type="protein sequence ID" value="STZ57963.1"/>
    <property type="molecule type" value="Genomic_DNA"/>
</dbReference>
<dbReference type="AlphaFoldDB" id="A0A378TDN8"/>
<evidence type="ECO:0000259" key="6">
    <source>
        <dbReference type="PROSITE" id="PS50901"/>
    </source>
</evidence>
<organism evidence="7 8">
    <name type="scientific">Mycolicibacterium tokaiense</name>
    <dbReference type="NCBI Taxonomy" id="39695"/>
    <lineage>
        <taxon>Bacteria</taxon>
        <taxon>Bacillati</taxon>
        <taxon>Actinomycetota</taxon>
        <taxon>Actinomycetes</taxon>
        <taxon>Mycobacteriales</taxon>
        <taxon>Mycobacteriaceae</taxon>
        <taxon>Mycolicibacterium</taxon>
    </lineage>
</organism>
<dbReference type="Pfam" id="PF01580">
    <property type="entry name" value="FtsK_SpoIIIE"/>
    <property type="match status" value="2"/>
</dbReference>
<dbReference type="PANTHER" id="PTHR22683:SF1">
    <property type="entry name" value="TYPE VII SECRETION SYSTEM PROTEIN ESSC"/>
    <property type="match status" value="1"/>
</dbReference>
<feature type="transmembrane region" description="Helical" evidence="5">
    <location>
        <begin position="31"/>
        <end position="52"/>
    </location>
</feature>
<protein>
    <submittedName>
        <fullName evidence="7">Putative ESX-4 secretion system protein</fullName>
    </submittedName>
</protein>
<dbReference type="InterPro" id="IPR002543">
    <property type="entry name" value="FtsK_dom"/>
</dbReference>
<dbReference type="InterPro" id="IPR023837">
    <property type="entry name" value="EccCb-like_Actinobacteria"/>
</dbReference>
<dbReference type="GO" id="GO:0005524">
    <property type="term" value="F:ATP binding"/>
    <property type="evidence" value="ECO:0007669"/>
    <property type="project" value="UniProtKB-UniRule"/>
</dbReference>
<dbReference type="PROSITE" id="PS50901">
    <property type="entry name" value="FTSK"/>
    <property type="match status" value="2"/>
</dbReference>
<name>A0A378TDN8_9MYCO</name>
<dbReference type="Gene3D" id="3.40.50.300">
    <property type="entry name" value="P-loop containing nucleotide triphosphate hydrolases"/>
    <property type="match status" value="3"/>
</dbReference>
<accession>A0A378TDN8</accession>
<evidence type="ECO:0000256" key="4">
    <source>
        <dbReference type="PROSITE-ProRule" id="PRU00289"/>
    </source>
</evidence>
<evidence type="ECO:0000256" key="1">
    <source>
        <dbReference type="ARBA" id="ARBA00022737"/>
    </source>
</evidence>
<dbReference type="NCBIfam" id="TIGR03925">
    <property type="entry name" value="T7SS_EccC_b"/>
    <property type="match status" value="1"/>
</dbReference>
<keyword evidence="5" id="KW-0472">Membrane</keyword>
<keyword evidence="5" id="KW-0812">Transmembrane</keyword>
<feature type="transmembrane region" description="Helical" evidence="5">
    <location>
        <begin position="64"/>
        <end position="83"/>
    </location>
</feature>
<feature type="domain" description="FtsK" evidence="6">
    <location>
        <begin position="708"/>
        <end position="877"/>
    </location>
</feature>
<keyword evidence="5" id="KW-1133">Transmembrane helix</keyword>
<dbReference type="Proteomes" id="UP000254978">
    <property type="component" value="Unassembled WGS sequence"/>
</dbReference>
<feature type="domain" description="FtsK" evidence="6">
    <location>
        <begin position="378"/>
        <end position="578"/>
    </location>
</feature>
<gene>
    <name evidence="7" type="primary">eccCa1_1</name>
    <name evidence="7" type="ORF">NCTC10821_01468</name>
</gene>
<keyword evidence="1" id="KW-0677">Repeat</keyword>
<dbReference type="CDD" id="cd01127">
    <property type="entry name" value="TrwB_TraG_TraD_VirD4"/>
    <property type="match status" value="1"/>
</dbReference>
<dbReference type="SUPFAM" id="SSF52540">
    <property type="entry name" value="P-loop containing nucleoside triphosphate hydrolases"/>
    <property type="match status" value="3"/>
</dbReference>
<dbReference type="InterPro" id="IPR050206">
    <property type="entry name" value="FtsK/SpoIIIE/SftA"/>
</dbReference>